<dbReference type="RefSeq" id="WP_121126555.1">
    <property type="nucleotide sequence ID" value="NZ_RBWS01000022.1"/>
</dbReference>
<accession>A0A420VS21</accession>
<dbReference type="AlphaFoldDB" id="A0A420VS21"/>
<protein>
    <recommendedName>
        <fullName evidence="1">CstA N-terminal domain-containing protein</fullName>
    </recommendedName>
</protein>
<organism evidence="2 3">
    <name type="scientific">Sphingobacterium puteale</name>
    <dbReference type="NCBI Taxonomy" id="2420510"/>
    <lineage>
        <taxon>Bacteria</taxon>
        <taxon>Pseudomonadati</taxon>
        <taxon>Bacteroidota</taxon>
        <taxon>Sphingobacteriia</taxon>
        <taxon>Sphingobacteriales</taxon>
        <taxon>Sphingobacteriaceae</taxon>
        <taxon>Sphingobacterium</taxon>
    </lineage>
</organism>
<dbReference type="GO" id="GO:0016020">
    <property type="term" value="C:membrane"/>
    <property type="evidence" value="ECO:0007669"/>
    <property type="project" value="InterPro"/>
</dbReference>
<dbReference type="EMBL" id="RBWS01000022">
    <property type="protein sequence ID" value="RKO69122.1"/>
    <property type="molecule type" value="Genomic_DNA"/>
</dbReference>
<dbReference type="OrthoDB" id="9761224at2"/>
<name>A0A420VS21_9SPHI</name>
<comment type="caution">
    <text evidence="2">The sequence shown here is derived from an EMBL/GenBank/DDBJ whole genome shotgun (WGS) entry which is preliminary data.</text>
</comment>
<dbReference type="GO" id="GO:0009267">
    <property type="term" value="P:cellular response to starvation"/>
    <property type="evidence" value="ECO:0007669"/>
    <property type="project" value="InterPro"/>
</dbReference>
<keyword evidence="3" id="KW-1185">Reference proteome</keyword>
<evidence type="ECO:0000313" key="3">
    <source>
        <dbReference type="Proteomes" id="UP000282423"/>
    </source>
</evidence>
<dbReference type="InterPro" id="IPR003706">
    <property type="entry name" value="CstA_N"/>
</dbReference>
<reference evidence="2 3" key="1">
    <citation type="submission" date="2018-10" db="EMBL/GenBank/DDBJ databases">
        <title>Sphingobacterium sp. M05W1-28.</title>
        <authorList>
            <person name="Cai H."/>
        </authorList>
    </citation>
    <scope>NUCLEOTIDE SEQUENCE [LARGE SCALE GENOMIC DNA]</scope>
    <source>
        <strain evidence="2 3">M05W1-28</strain>
    </source>
</reference>
<evidence type="ECO:0000259" key="1">
    <source>
        <dbReference type="Pfam" id="PF02554"/>
    </source>
</evidence>
<gene>
    <name evidence="2" type="ORF">D7322_23070</name>
</gene>
<sequence length="51" mass="5570">MTFIVIACGAISGLYVIIATGTTPMMLGNERVRKPQNIRDKSFICRPINGT</sequence>
<dbReference type="Proteomes" id="UP000282423">
    <property type="component" value="Unassembled WGS sequence"/>
</dbReference>
<dbReference type="Pfam" id="PF02554">
    <property type="entry name" value="CstA"/>
    <property type="match status" value="1"/>
</dbReference>
<proteinExistence type="predicted"/>
<evidence type="ECO:0000313" key="2">
    <source>
        <dbReference type="EMBL" id="RKO69122.1"/>
    </source>
</evidence>
<feature type="domain" description="CstA N-terminal" evidence="1">
    <location>
        <begin position="2"/>
        <end position="31"/>
    </location>
</feature>